<comment type="catalytic activity">
    <reaction evidence="1 18">
        <text>1-(5-phospho-beta-D-ribosyl)-ATP + diphosphate = 5-phospho-alpha-D-ribose 1-diphosphate + ATP</text>
        <dbReference type="Rhea" id="RHEA:18473"/>
        <dbReference type="ChEBI" id="CHEBI:30616"/>
        <dbReference type="ChEBI" id="CHEBI:33019"/>
        <dbReference type="ChEBI" id="CHEBI:58017"/>
        <dbReference type="ChEBI" id="CHEBI:73183"/>
        <dbReference type="EC" id="2.4.2.17"/>
    </reaction>
</comment>
<sequence>MTLKLAVPNKGRLHEPIVDLLESSGIGVIDRGARQLFARTNIPELEIIFVRTQDIPSMVSSGAADLGVTGHDLVLESGADVKELLDLDFGKAKMVVAAHESSSIESIEDVEDEVKVASEFPNVTRQYFEEKGIEINLSEVSGATEITPFIGMADLIVDLTSTGITLRTHGLEVVDTLFETSVRLIANPQSLETKGKRIEEIKRALESVIQAKPRKLLIMNVPEEKISKIKEIMPGMSGPTVSKVEGTDMLAVQSVVQAKEVYEVINKVKAIGAQDILVVPIERVVM</sequence>
<evidence type="ECO:0000256" key="17">
    <source>
        <dbReference type="ARBA" id="ARBA00024861"/>
    </source>
</evidence>
<keyword evidence="11 18" id="KW-0808">Transferase</keyword>
<dbReference type="InterPro" id="IPR020621">
    <property type="entry name" value="ATP-PRT_HisG_long"/>
</dbReference>
<keyword evidence="9 18" id="KW-0028">Amino-acid biosynthesis</keyword>
<evidence type="ECO:0000256" key="1">
    <source>
        <dbReference type="ARBA" id="ARBA00000915"/>
    </source>
</evidence>
<evidence type="ECO:0000256" key="9">
    <source>
        <dbReference type="ARBA" id="ARBA00022605"/>
    </source>
</evidence>
<dbReference type="NCBIfam" id="TIGR00070">
    <property type="entry name" value="hisG"/>
    <property type="match status" value="1"/>
</dbReference>
<name>A0A133UJG6_9EURY</name>
<comment type="function">
    <text evidence="17 18">Catalyzes the condensation of ATP and 5-phosphoribose 1-diphosphate to form N'-(5'-phosphoribosyl)-ATP (PR-ATP). Has a crucial role in the pathway because the rate of histidine biosynthesis seems to be controlled primarily by regulation of HisG enzymatic activity.</text>
</comment>
<comment type="caution">
    <text evidence="21">The sequence shown here is derived from an EMBL/GenBank/DDBJ whole genome shotgun (WGS) entry which is preliminary data.</text>
</comment>
<evidence type="ECO:0000256" key="3">
    <source>
        <dbReference type="ARBA" id="ARBA00004496"/>
    </source>
</evidence>
<evidence type="ECO:0000256" key="11">
    <source>
        <dbReference type="ARBA" id="ARBA00022679"/>
    </source>
</evidence>
<keyword evidence="15 18" id="KW-0460">Magnesium</keyword>
<dbReference type="Pfam" id="PF08029">
    <property type="entry name" value="HisG_C"/>
    <property type="match status" value="1"/>
</dbReference>
<comment type="similarity">
    <text evidence="5 18">Belongs to the ATP phosphoribosyltransferase family. Long subfamily.</text>
</comment>
<evidence type="ECO:0000256" key="7">
    <source>
        <dbReference type="ARBA" id="ARBA00020998"/>
    </source>
</evidence>
<dbReference type="PANTHER" id="PTHR21403:SF10">
    <property type="entry name" value="ATP PHOSPHORIBOSYLTRANSFERASE"/>
    <property type="match status" value="1"/>
</dbReference>
<evidence type="ECO:0000256" key="4">
    <source>
        <dbReference type="ARBA" id="ARBA00004667"/>
    </source>
</evidence>
<keyword evidence="22" id="KW-1185">Reference proteome</keyword>
<evidence type="ECO:0000259" key="19">
    <source>
        <dbReference type="Pfam" id="PF01634"/>
    </source>
</evidence>
<proteinExistence type="inferred from homology"/>
<evidence type="ECO:0000256" key="14">
    <source>
        <dbReference type="ARBA" id="ARBA00022840"/>
    </source>
</evidence>
<dbReference type="InterPro" id="IPR018198">
    <property type="entry name" value="ATP_PRibTrfase_CS"/>
</dbReference>
<comment type="cofactor">
    <cofactor evidence="2 18">
        <name>Mg(2+)</name>
        <dbReference type="ChEBI" id="CHEBI:18420"/>
    </cofactor>
</comment>
<dbReference type="PATRIC" id="fig|1698266.3.peg.673"/>
<dbReference type="PANTHER" id="PTHR21403">
    <property type="entry name" value="ATP PHOSPHORIBOSYLTRANSFERASE ATP-PRTASE"/>
    <property type="match status" value="1"/>
</dbReference>
<accession>A0A133UJG6</accession>
<protein>
    <recommendedName>
        <fullName evidence="7 18">ATP phosphoribosyltransferase</fullName>
        <shortName evidence="18">ATP-PRT</shortName>
        <shortName evidence="18">ATP-PRTase</shortName>
        <ecNumber evidence="6 18">2.4.2.17</ecNumber>
    </recommendedName>
</protein>
<dbReference type="Pfam" id="PF01634">
    <property type="entry name" value="HisG"/>
    <property type="match status" value="1"/>
</dbReference>
<comment type="subcellular location">
    <subcellularLocation>
        <location evidence="3 18">Cytoplasm</location>
    </subcellularLocation>
</comment>
<evidence type="ECO:0000256" key="2">
    <source>
        <dbReference type="ARBA" id="ARBA00001946"/>
    </source>
</evidence>
<dbReference type="GO" id="GO:0005737">
    <property type="term" value="C:cytoplasm"/>
    <property type="evidence" value="ECO:0007669"/>
    <property type="project" value="UniProtKB-SubCell"/>
</dbReference>
<dbReference type="InterPro" id="IPR013115">
    <property type="entry name" value="HisG_C"/>
</dbReference>
<dbReference type="NCBIfam" id="TIGR03455">
    <property type="entry name" value="HisG_C-term"/>
    <property type="match status" value="1"/>
</dbReference>
<dbReference type="SUPFAM" id="SSF53850">
    <property type="entry name" value="Periplasmic binding protein-like II"/>
    <property type="match status" value="1"/>
</dbReference>
<feature type="domain" description="ATP phosphoribosyltransferase catalytic" evidence="19">
    <location>
        <begin position="51"/>
        <end position="206"/>
    </location>
</feature>
<comment type="pathway">
    <text evidence="4 18">Amino-acid biosynthesis; L-histidine biosynthesis; L-histidine from 5-phospho-alpha-D-ribose 1-diphosphate: step 1/9.</text>
</comment>
<dbReference type="Proteomes" id="UP000070155">
    <property type="component" value="Unassembled WGS sequence"/>
</dbReference>
<dbReference type="GO" id="GO:0000105">
    <property type="term" value="P:L-histidine biosynthetic process"/>
    <property type="evidence" value="ECO:0007669"/>
    <property type="project" value="UniProtKB-UniRule"/>
</dbReference>
<dbReference type="InterPro" id="IPR015867">
    <property type="entry name" value="N-reg_PII/ATP_PRibTrfase_C"/>
</dbReference>
<comment type="activity regulation">
    <text evidence="18">Feedback inhibited by histidine.</text>
</comment>
<dbReference type="GO" id="GO:0005524">
    <property type="term" value="F:ATP binding"/>
    <property type="evidence" value="ECO:0007669"/>
    <property type="project" value="UniProtKB-KW"/>
</dbReference>
<evidence type="ECO:0000259" key="20">
    <source>
        <dbReference type="Pfam" id="PF08029"/>
    </source>
</evidence>
<dbReference type="GO" id="GO:0003879">
    <property type="term" value="F:ATP phosphoribosyltransferase activity"/>
    <property type="evidence" value="ECO:0007669"/>
    <property type="project" value="UniProtKB-UniRule"/>
</dbReference>
<dbReference type="Gene3D" id="3.40.190.10">
    <property type="entry name" value="Periplasmic binding protein-like II"/>
    <property type="match status" value="2"/>
</dbReference>
<dbReference type="Gene3D" id="3.30.70.120">
    <property type="match status" value="1"/>
</dbReference>
<evidence type="ECO:0000256" key="15">
    <source>
        <dbReference type="ARBA" id="ARBA00022842"/>
    </source>
</evidence>
<evidence type="ECO:0000256" key="5">
    <source>
        <dbReference type="ARBA" id="ARBA00007955"/>
    </source>
</evidence>
<dbReference type="HAMAP" id="MF_00079">
    <property type="entry name" value="HisG_Long"/>
    <property type="match status" value="1"/>
</dbReference>
<keyword evidence="10 18" id="KW-0328">Glycosyltransferase</keyword>
<evidence type="ECO:0000256" key="18">
    <source>
        <dbReference type="HAMAP-Rule" id="MF_00079"/>
    </source>
</evidence>
<keyword evidence="13 18" id="KW-0547">Nucleotide-binding</keyword>
<dbReference type="UniPathway" id="UPA00031">
    <property type="reaction ID" value="UER00006"/>
</dbReference>
<dbReference type="GO" id="GO:0000287">
    <property type="term" value="F:magnesium ion binding"/>
    <property type="evidence" value="ECO:0007669"/>
    <property type="project" value="UniProtKB-UniRule"/>
</dbReference>
<dbReference type="EC" id="2.4.2.17" evidence="6 18"/>
<dbReference type="SUPFAM" id="SSF54913">
    <property type="entry name" value="GlnB-like"/>
    <property type="match status" value="1"/>
</dbReference>
<dbReference type="InterPro" id="IPR011322">
    <property type="entry name" value="N-reg_PII-like_a/b"/>
</dbReference>
<evidence type="ECO:0000256" key="8">
    <source>
        <dbReference type="ARBA" id="ARBA00022490"/>
    </source>
</evidence>
<dbReference type="PROSITE" id="PS01316">
    <property type="entry name" value="ATP_P_PHORIBOSYLTR"/>
    <property type="match status" value="1"/>
</dbReference>
<keyword evidence="14 18" id="KW-0067">ATP-binding</keyword>
<evidence type="ECO:0000256" key="6">
    <source>
        <dbReference type="ARBA" id="ARBA00011946"/>
    </source>
</evidence>
<dbReference type="InterPro" id="IPR013820">
    <property type="entry name" value="ATP_PRibTrfase_cat"/>
</dbReference>
<evidence type="ECO:0000256" key="10">
    <source>
        <dbReference type="ARBA" id="ARBA00022676"/>
    </source>
</evidence>
<evidence type="ECO:0000256" key="16">
    <source>
        <dbReference type="ARBA" id="ARBA00023102"/>
    </source>
</evidence>
<dbReference type="EMBL" id="LHXQ01000052">
    <property type="protein sequence ID" value="KXA94369.1"/>
    <property type="molecule type" value="Genomic_DNA"/>
</dbReference>
<evidence type="ECO:0000313" key="22">
    <source>
        <dbReference type="Proteomes" id="UP000070155"/>
    </source>
</evidence>
<keyword evidence="16 18" id="KW-0368">Histidine biosynthesis</keyword>
<evidence type="ECO:0000313" key="21">
    <source>
        <dbReference type="EMBL" id="KXA94369.1"/>
    </source>
</evidence>
<keyword evidence="12 18" id="KW-0479">Metal-binding</keyword>
<organism evidence="21 22">
    <name type="scientific">candidate division MSBL1 archaeon SCGC-AAA259I07</name>
    <dbReference type="NCBI Taxonomy" id="1698266"/>
    <lineage>
        <taxon>Archaea</taxon>
        <taxon>Methanobacteriati</taxon>
        <taxon>Methanobacteriota</taxon>
        <taxon>candidate division MSBL1</taxon>
    </lineage>
</organism>
<keyword evidence="8 18" id="KW-0963">Cytoplasm</keyword>
<feature type="domain" description="Histidine biosynthesis HisG C-terminal" evidence="20">
    <location>
        <begin position="211"/>
        <end position="283"/>
    </location>
</feature>
<dbReference type="InterPro" id="IPR001348">
    <property type="entry name" value="ATP_PRibTrfase_HisG"/>
</dbReference>
<evidence type="ECO:0000256" key="13">
    <source>
        <dbReference type="ARBA" id="ARBA00022741"/>
    </source>
</evidence>
<reference evidence="21 22" key="1">
    <citation type="journal article" date="2016" name="Sci. Rep.">
        <title>Metabolic traits of an uncultured archaeal lineage -MSBL1- from brine pools of the Red Sea.</title>
        <authorList>
            <person name="Mwirichia R."/>
            <person name="Alam I."/>
            <person name="Rashid M."/>
            <person name="Vinu M."/>
            <person name="Ba-Alawi W."/>
            <person name="Anthony Kamau A."/>
            <person name="Kamanda Ngugi D."/>
            <person name="Goker M."/>
            <person name="Klenk H.P."/>
            <person name="Bajic V."/>
            <person name="Stingl U."/>
        </authorList>
    </citation>
    <scope>NUCLEOTIDE SEQUENCE [LARGE SCALE GENOMIC DNA]</scope>
    <source>
        <strain evidence="21">SCGC-AAA259I07</strain>
    </source>
</reference>
<dbReference type="AlphaFoldDB" id="A0A133UJG6"/>
<gene>
    <name evidence="18" type="primary">hisG</name>
    <name evidence="21" type="ORF">AKJ36_03000</name>
</gene>
<evidence type="ECO:0000256" key="12">
    <source>
        <dbReference type="ARBA" id="ARBA00022723"/>
    </source>
</evidence>
<dbReference type="FunFam" id="3.30.70.120:FF:000002">
    <property type="entry name" value="ATP phosphoribosyltransferase"/>
    <property type="match status" value="1"/>
</dbReference>